<evidence type="ECO:0000259" key="2">
    <source>
        <dbReference type="Pfam" id="PF20789"/>
    </source>
</evidence>
<keyword evidence="4" id="KW-1185">Reference proteome</keyword>
<dbReference type="InterPro" id="IPR049449">
    <property type="entry name" value="TesB_ACOT8-like_N"/>
</dbReference>
<dbReference type="PANTHER" id="PTHR38110:SF1">
    <property type="entry name" value="THIOESTERASE DOMAIN-CONTAINING PROTEIN"/>
    <property type="match status" value="1"/>
</dbReference>
<organism evidence="3 4">
    <name type="scientific">Hydrogenophaga atypica</name>
    <dbReference type="NCBI Taxonomy" id="249409"/>
    <lineage>
        <taxon>Bacteria</taxon>
        <taxon>Pseudomonadati</taxon>
        <taxon>Pseudomonadota</taxon>
        <taxon>Betaproteobacteria</taxon>
        <taxon>Burkholderiales</taxon>
        <taxon>Comamonadaceae</taxon>
        <taxon>Hydrogenophaga</taxon>
    </lineage>
</organism>
<sequence length="277" mass="30200">MSKPPTPHPFDAALALSQDTPGHFTGHTSPAYWNMVGPFGGITAATIVRAIMDHPQRLGEPLSLTVNYAGALTEGPFELQVTPVRTNRSTQHWTVTLLQNDPAGLPVVTTTATAVTAARRETWSQSDTPIPAVPAPETLERRVMFKGVEWLSRYDMRPITGPVPRLWDGGGHTSLTQLWMRDEPARPLDFAALASMCDVFFPRVWLRRATQVPAGTVSITVYFHAGSAALAATGSGYLLGQAQAQEFRNGFFDQTAQVWNQAGVMLATSHQVVYFKA</sequence>
<dbReference type="SUPFAM" id="SSF54637">
    <property type="entry name" value="Thioesterase/thiol ester dehydrase-isomerase"/>
    <property type="match status" value="2"/>
</dbReference>
<evidence type="ECO:0000259" key="1">
    <source>
        <dbReference type="Pfam" id="PF13622"/>
    </source>
</evidence>
<feature type="domain" description="Acyl-CoA thioesterase-like C-terminal" evidence="2">
    <location>
        <begin position="141"/>
        <end position="274"/>
    </location>
</feature>
<protein>
    <submittedName>
        <fullName evidence="3">Acyl-CoA thioesterase</fullName>
    </submittedName>
</protein>
<dbReference type="Proteomes" id="UP001596501">
    <property type="component" value="Unassembled WGS sequence"/>
</dbReference>
<dbReference type="RefSeq" id="WP_382220916.1">
    <property type="nucleotide sequence ID" value="NZ_JBHTCA010000003.1"/>
</dbReference>
<dbReference type="InterPro" id="IPR049450">
    <property type="entry name" value="ACOT8-like_C"/>
</dbReference>
<dbReference type="Pfam" id="PF20789">
    <property type="entry name" value="4HBT_3C"/>
    <property type="match status" value="1"/>
</dbReference>
<dbReference type="EMBL" id="JBHTCA010000003">
    <property type="protein sequence ID" value="MFC7408530.1"/>
    <property type="molecule type" value="Genomic_DNA"/>
</dbReference>
<feature type="domain" description="Acyl-CoA thioesterase-like N-terminal HotDog" evidence="1">
    <location>
        <begin position="30"/>
        <end position="113"/>
    </location>
</feature>
<reference evidence="4" key="1">
    <citation type="journal article" date="2019" name="Int. J. Syst. Evol. Microbiol.">
        <title>The Global Catalogue of Microorganisms (GCM) 10K type strain sequencing project: providing services to taxonomists for standard genome sequencing and annotation.</title>
        <authorList>
            <consortium name="The Broad Institute Genomics Platform"/>
            <consortium name="The Broad Institute Genome Sequencing Center for Infectious Disease"/>
            <person name="Wu L."/>
            <person name="Ma J."/>
        </authorList>
    </citation>
    <scope>NUCLEOTIDE SEQUENCE [LARGE SCALE GENOMIC DNA]</scope>
    <source>
        <strain evidence="4">CGMCC 1.12371</strain>
    </source>
</reference>
<dbReference type="InterPro" id="IPR042171">
    <property type="entry name" value="Acyl-CoA_hotdog"/>
</dbReference>
<dbReference type="InterPro" id="IPR029069">
    <property type="entry name" value="HotDog_dom_sf"/>
</dbReference>
<accession>A0ABW2QGI8</accession>
<evidence type="ECO:0000313" key="3">
    <source>
        <dbReference type="EMBL" id="MFC7408530.1"/>
    </source>
</evidence>
<dbReference type="Gene3D" id="2.40.160.210">
    <property type="entry name" value="Acyl-CoA thioesterase, double hotdog domain"/>
    <property type="match status" value="1"/>
</dbReference>
<gene>
    <name evidence="3" type="ORF">ACFQPB_06620</name>
</gene>
<dbReference type="Pfam" id="PF13622">
    <property type="entry name" value="4HBT_3"/>
    <property type="match status" value="1"/>
</dbReference>
<dbReference type="InterPro" id="IPR052389">
    <property type="entry name" value="Sec_Metab_Biosynth-Assoc"/>
</dbReference>
<evidence type="ECO:0000313" key="4">
    <source>
        <dbReference type="Proteomes" id="UP001596501"/>
    </source>
</evidence>
<proteinExistence type="predicted"/>
<dbReference type="PANTHER" id="PTHR38110">
    <property type="entry name" value="CHROMOSOME 23, WHOLE GENOME SHOTGUN SEQUENCE"/>
    <property type="match status" value="1"/>
</dbReference>
<name>A0ABW2QGI8_9BURK</name>
<comment type="caution">
    <text evidence="3">The sequence shown here is derived from an EMBL/GenBank/DDBJ whole genome shotgun (WGS) entry which is preliminary data.</text>
</comment>